<dbReference type="InterPro" id="IPR036291">
    <property type="entry name" value="NAD(P)-bd_dom_sf"/>
</dbReference>
<dbReference type="InterPro" id="IPR050177">
    <property type="entry name" value="Lipid_A_modif_metabolic_enz"/>
</dbReference>
<evidence type="ECO:0000259" key="1">
    <source>
        <dbReference type="Pfam" id="PF01370"/>
    </source>
</evidence>
<dbReference type="PANTHER" id="PTHR43245:SF13">
    <property type="entry name" value="UDP-D-APIOSE_UDP-D-XYLOSE SYNTHASE 2"/>
    <property type="match status" value="1"/>
</dbReference>
<accession>A0ABW0EJX1</accession>
<reference evidence="3" key="1">
    <citation type="journal article" date="2019" name="Int. J. Syst. Evol. Microbiol.">
        <title>The Global Catalogue of Microorganisms (GCM) 10K type strain sequencing project: providing services to taxonomists for standard genome sequencing and annotation.</title>
        <authorList>
            <consortium name="The Broad Institute Genomics Platform"/>
            <consortium name="The Broad Institute Genome Sequencing Center for Infectious Disease"/>
            <person name="Wu L."/>
            <person name="Ma J."/>
        </authorList>
    </citation>
    <scope>NUCLEOTIDE SEQUENCE [LARGE SCALE GENOMIC DNA]</scope>
    <source>
        <strain evidence="3">CCUG 59778</strain>
    </source>
</reference>
<evidence type="ECO:0000313" key="3">
    <source>
        <dbReference type="Proteomes" id="UP001596157"/>
    </source>
</evidence>
<dbReference type="RefSeq" id="WP_378243981.1">
    <property type="nucleotide sequence ID" value="NZ_JBHSKF010000002.1"/>
</dbReference>
<proteinExistence type="predicted"/>
<comment type="caution">
    <text evidence="2">The sequence shown here is derived from an EMBL/GenBank/DDBJ whole genome shotgun (WGS) entry which is preliminary data.</text>
</comment>
<evidence type="ECO:0000313" key="2">
    <source>
        <dbReference type="EMBL" id="MFC5286229.1"/>
    </source>
</evidence>
<sequence>MNVLVLGGTGFIGREIVTDLLGHGARVTLFNRGTSALFPGLPRLIGDRESGEYPSMGGPWDAVVDVSGYVPRHVAQSMAAVGEVGRYLFISSHVVYAPTGPGADEDSPRREPVRDTEFLTDDTYGPCKVACEDDITARYGDRATIVRPSKVAGPHDPQHGLVDWLRAVAEGGRVEVSADPAQPVQLVDSRDLARLVTRLLSDDCGGAFNACGPTTPLGELIRLCASAAGTDIDLVRVPDAPGPLLKTDWATQHRSSARAHAAGMPVTPVERTVADVQAWLSTCA</sequence>
<protein>
    <submittedName>
        <fullName evidence="2">NAD-dependent epimerase/dehydratase family protein</fullName>
    </submittedName>
</protein>
<dbReference type="SUPFAM" id="SSF51735">
    <property type="entry name" value="NAD(P)-binding Rossmann-fold domains"/>
    <property type="match status" value="1"/>
</dbReference>
<name>A0ABW0EJX1_9PSEU</name>
<feature type="domain" description="NAD-dependent epimerase/dehydratase" evidence="1">
    <location>
        <begin position="3"/>
        <end position="36"/>
    </location>
</feature>
<dbReference type="PANTHER" id="PTHR43245">
    <property type="entry name" value="BIFUNCTIONAL POLYMYXIN RESISTANCE PROTEIN ARNA"/>
    <property type="match status" value="1"/>
</dbReference>
<dbReference type="Pfam" id="PF01370">
    <property type="entry name" value="Epimerase"/>
    <property type="match status" value="2"/>
</dbReference>
<dbReference type="InterPro" id="IPR001509">
    <property type="entry name" value="Epimerase_deHydtase"/>
</dbReference>
<dbReference type="EMBL" id="JBHSKF010000002">
    <property type="protein sequence ID" value="MFC5286229.1"/>
    <property type="molecule type" value="Genomic_DNA"/>
</dbReference>
<keyword evidence="3" id="KW-1185">Reference proteome</keyword>
<feature type="domain" description="NAD-dependent epimerase/dehydratase" evidence="1">
    <location>
        <begin position="73"/>
        <end position="210"/>
    </location>
</feature>
<organism evidence="2 3">
    <name type="scientific">Actinokineospora guangxiensis</name>
    <dbReference type="NCBI Taxonomy" id="1490288"/>
    <lineage>
        <taxon>Bacteria</taxon>
        <taxon>Bacillati</taxon>
        <taxon>Actinomycetota</taxon>
        <taxon>Actinomycetes</taxon>
        <taxon>Pseudonocardiales</taxon>
        <taxon>Pseudonocardiaceae</taxon>
        <taxon>Actinokineospora</taxon>
    </lineage>
</organism>
<dbReference type="Proteomes" id="UP001596157">
    <property type="component" value="Unassembled WGS sequence"/>
</dbReference>
<dbReference type="Gene3D" id="3.40.50.720">
    <property type="entry name" value="NAD(P)-binding Rossmann-like Domain"/>
    <property type="match status" value="1"/>
</dbReference>
<gene>
    <name evidence="2" type="ORF">ACFPM7_04140</name>
</gene>